<reference evidence="6" key="1">
    <citation type="submission" date="2022-01" db="EMBL/GenBank/DDBJ databases">
        <authorList>
            <person name="Criscuolo A."/>
        </authorList>
    </citation>
    <scope>NUCLEOTIDE SEQUENCE</scope>
    <source>
        <strain evidence="6">CIP111891</strain>
    </source>
</reference>
<feature type="domain" description="HNH nuclease" evidence="5">
    <location>
        <begin position="36"/>
        <end position="92"/>
    </location>
</feature>
<organism evidence="6 7">
    <name type="scientific">Paenibacillus allorhizoplanae</name>
    <dbReference type="NCBI Taxonomy" id="2905648"/>
    <lineage>
        <taxon>Bacteria</taxon>
        <taxon>Bacillati</taxon>
        <taxon>Bacillota</taxon>
        <taxon>Bacilli</taxon>
        <taxon>Bacillales</taxon>
        <taxon>Paenibacillaceae</taxon>
        <taxon>Paenibacillus</taxon>
    </lineage>
</organism>
<keyword evidence="1" id="KW-0540">Nuclease</keyword>
<dbReference type="Gene3D" id="1.10.30.50">
    <property type="match status" value="1"/>
</dbReference>
<gene>
    <name evidence="6" type="ORF">PAECIP111891_06732</name>
</gene>
<dbReference type="SMART" id="SM00507">
    <property type="entry name" value="HNHc"/>
    <property type="match status" value="1"/>
</dbReference>
<dbReference type="CDD" id="cd00085">
    <property type="entry name" value="HNHc"/>
    <property type="match status" value="1"/>
</dbReference>
<accession>A0ABM9D0V5</accession>
<dbReference type="PANTHER" id="PTHR41286">
    <property type="entry name" value="HNH NUCLEASE YAJD-RELATED"/>
    <property type="match status" value="1"/>
</dbReference>
<keyword evidence="2" id="KW-0378">Hydrolase</keyword>
<dbReference type="InterPro" id="IPR002711">
    <property type="entry name" value="HNH"/>
</dbReference>
<comment type="similarity">
    <text evidence="3">Belongs to the HNH nuclease family.</text>
</comment>
<comment type="caution">
    <text evidence="6">The sequence shown here is derived from an EMBL/GenBank/DDBJ whole genome shotgun (WGS) entry which is preliminary data.</text>
</comment>
<evidence type="ECO:0000256" key="3">
    <source>
        <dbReference type="ARBA" id="ARBA00038412"/>
    </source>
</evidence>
<dbReference type="Proteomes" id="UP000838821">
    <property type="component" value="Unassembled WGS sequence"/>
</dbReference>
<evidence type="ECO:0000313" key="7">
    <source>
        <dbReference type="Proteomes" id="UP000838821"/>
    </source>
</evidence>
<dbReference type="EMBL" id="CAKMMW010000038">
    <property type="protein sequence ID" value="CAH1230715.1"/>
    <property type="molecule type" value="Genomic_DNA"/>
</dbReference>
<dbReference type="RefSeq" id="WP_236293106.1">
    <property type="nucleotide sequence ID" value="NZ_CAKMMW010000038.1"/>
</dbReference>
<evidence type="ECO:0000256" key="2">
    <source>
        <dbReference type="ARBA" id="ARBA00022801"/>
    </source>
</evidence>
<evidence type="ECO:0000259" key="5">
    <source>
        <dbReference type="SMART" id="SM00507"/>
    </source>
</evidence>
<keyword evidence="7" id="KW-1185">Reference proteome</keyword>
<evidence type="ECO:0000256" key="1">
    <source>
        <dbReference type="ARBA" id="ARBA00022722"/>
    </source>
</evidence>
<proteinExistence type="inferred from homology"/>
<dbReference type="Pfam" id="PF01844">
    <property type="entry name" value="HNH"/>
    <property type="match status" value="1"/>
</dbReference>
<dbReference type="PANTHER" id="PTHR41286:SF1">
    <property type="entry name" value="HNH NUCLEASE YAJD-RELATED"/>
    <property type="match status" value="1"/>
</dbReference>
<evidence type="ECO:0000313" key="6">
    <source>
        <dbReference type="EMBL" id="CAH1230715.1"/>
    </source>
</evidence>
<protein>
    <recommendedName>
        <fullName evidence="4">Putative HNH nuclease YajD</fullName>
    </recommendedName>
</protein>
<name>A0ABM9D0V5_9BACL</name>
<sequence length="120" mass="14090">MTSEQNRGRAAEDRYYDKFKRDRDSKAFYNSSFWLSVREQALIRDHYLCQHCLKEKKLVPADMVHHIVPIRDDKDKALELENLLSLCNPCHNKVHGGKEKATTKKRAARVIQSVANRDHR</sequence>
<dbReference type="InterPro" id="IPR003615">
    <property type="entry name" value="HNH_nuc"/>
</dbReference>
<evidence type="ECO:0000256" key="4">
    <source>
        <dbReference type="ARBA" id="ARBA00040194"/>
    </source>
</evidence>